<feature type="site" description="Positions MEP for the nucleophilic attack" evidence="7">
    <location>
        <position position="211"/>
    </location>
</feature>
<evidence type="ECO:0000256" key="7">
    <source>
        <dbReference type="HAMAP-Rule" id="MF_00108"/>
    </source>
</evidence>
<organism evidence="8 9">
    <name type="scientific">Aerophobetes bacterium</name>
    <dbReference type="NCBI Taxonomy" id="2030807"/>
    <lineage>
        <taxon>Bacteria</taxon>
        <taxon>Candidatus Aerophobota</taxon>
    </lineage>
</organism>
<name>A0A523YPN8_UNCAE</name>
<evidence type="ECO:0000256" key="3">
    <source>
        <dbReference type="ARBA" id="ARBA00009789"/>
    </source>
</evidence>
<evidence type="ECO:0000313" key="8">
    <source>
        <dbReference type="EMBL" id="TET93432.1"/>
    </source>
</evidence>
<dbReference type="InterPro" id="IPR034683">
    <property type="entry name" value="IspD/TarI"/>
</dbReference>
<sequence>MKIETVIVAAGKGARFSDFRPKQFCLLGGKLLLAWTIERFEECKLINNIILVVPPGMSKYAKEIAISSSRYKKVKAIVEGGKERGDSVFEGLQKVDTSTDIVLVHDGVRPLISCHLIERVINQAKEYKAVVLGIPMRETVKETEEGNAVKKTLNRRRLYSIQTPQGFRKDLILKAYKEAKKEGRWASDDAGLVERLGEKVKVIPGEETNIKITTSLDLKFAEMLLGGRGG</sequence>
<protein>
    <recommendedName>
        <fullName evidence="7">2-C-methyl-D-erythritol 4-phosphate cytidylyltransferase</fullName>
        <ecNumber evidence="7">2.7.7.60</ecNumber>
    </recommendedName>
    <alternativeName>
        <fullName evidence="7">4-diphosphocytidyl-2C-methyl-D-erythritol synthase</fullName>
    </alternativeName>
    <alternativeName>
        <fullName evidence="7">MEP cytidylyltransferase</fullName>
        <shortName evidence="7">MCT</shortName>
    </alternativeName>
</protein>
<dbReference type="GO" id="GO:0050518">
    <property type="term" value="F:2-C-methyl-D-erythritol 4-phosphate cytidylyltransferase activity"/>
    <property type="evidence" value="ECO:0007669"/>
    <property type="project" value="UniProtKB-UniRule"/>
</dbReference>
<dbReference type="PANTHER" id="PTHR32125:SF4">
    <property type="entry name" value="2-C-METHYL-D-ERYTHRITOL 4-PHOSPHATE CYTIDYLYLTRANSFERASE, CHLOROPLASTIC"/>
    <property type="match status" value="1"/>
</dbReference>
<feature type="site" description="Transition state stabilizer" evidence="7">
    <location>
        <position position="15"/>
    </location>
</feature>
<evidence type="ECO:0000256" key="1">
    <source>
        <dbReference type="ARBA" id="ARBA00001282"/>
    </source>
</evidence>
<dbReference type="EMBL" id="SOIJ01000108">
    <property type="protein sequence ID" value="TET93432.1"/>
    <property type="molecule type" value="Genomic_DNA"/>
</dbReference>
<dbReference type="EC" id="2.7.7.60" evidence="7"/>
<dbReference type="FunFam" id="3.90.550.10:FF:000003">
    <property type="entry name" value="2-C-methyl-D-erythritol 4-phosphate cytidylyltransferase"/>
    <property type="match status" value="1"/>
</dbReference>
<proteinExistence type="inferred from homology"/>
<evidence type="ECO:0000256" key="4">
    <source>
        <dbReference type="ARBA" id="ARBA00022679"/>
    </source>
</evidence>
<dbReference type="InterPro" id="IPR029044">
    <property type="entry name" value="Nucleotide-diphossugar_trans"/>
</dbReference>
<comment type="caution">
    <text evidence="8">The sequence shown here is derived from an EMBL/GenBank/DDBJ whole genome shotgun (WGS) entry which is preliminary data.</text>
</comment>
<dbReference type="Pfam" id="PF01128">
    <property type="entry name" value="IspD"/>
    <property type="match status" value="1"/>
</dbReference>
<keyword evidence="6 7" id="KW-0414">Isoprene biosynthesis</keyword>
<dbReference type="AlphaFoldDB" id="A0A523YPN8"/>
<feature type="site" description="Positions MEP for the nucleophilic attack" evidence="7">
    <location>
        <position position="155"/>
    </location>
</feature>
<dbReference type="SUPFAM" id="SSF53448">
    <property type="entry name" value="Nucleotide-diphospho-sugar transferases"/>
    <property type="match status" value="1"/>
</dbReference>
<dbReference type="Gene3D" id="3.90.550.10">
    <property type="entry name" value="Spore Coat Polysaccharide Biosynthesis Protein SpsA, Chain A"/>
    <property type="match status" value="1"/>
</dbReference>
<dbReference type="InterPro" id="IPR050088">
    <property type="entry name" value="IspD/TarI_cytidylyltransf_bact"/>
</dbReference>
<evidence type="ECO:0000256" key="5">
    <source>
        <dbReference type="ARBA" id="ARBA00022695"/>
    </source>
</evidence>
<dbReference type="InterPro" id="IPR001228">
    <property type="entry name" value="IspD"/>
</dbReference>
<dbReference type="Proteomes" id="UP000316925">
    <property type="component" value="Unassembled WGS sequence"/>
</dbReference>
<reference evidence="8 9" key="1">
    <citation type="submission" date="2019-03" db="EMBL/GenBank/DDBJ databases">
        <title>Metabolic potential of uncultured bacteria and archaea associated with petroleum seepage in deep-sea sediments.</title>
        <authorList>
            <person name="Dong X."/>
            <person name="Hubert C."/>
        </authorList>
    </citation>
    <scope>NUCLEOTIDE SEQUENCE [LARGE SCALE GENOMIC DNA]</scope>
    <source>
        <strain evidence="8">E29_bin28</strain>
    </source>
</reference>
<comment type="similarity">
    <text evidence="3 7">Belongs to the IspD/TarI cytidylyltransferase family. IspD subfamily.</text>
</comment>
<feature type="site" description="Transition state stabilizer" evidence="7">
    <location>
        <position position="22"/>
    </location>
</feature>
<keyword evidence="4 7" id="KW-0808">Transferase</keyword>
<dbReference type="InterPro" id="IPR018294">
    <property type="entry name" value="ISPD_synthase_CS"/>
</dbReference>
<comment type="function">
    <text evidence="7">Catalyzes the formation of 4-diphosphocytidyl-2-C-methyl-D-erythritol from CTP and 2-C-methyl-D-erythritol 4-phosphate (MEP).</text>
</comment>
<comment type="catalytic activity">
    <reaction evidence="1 7">
        <text>2-C-methyl-D-erythritol 4-phosphate + CTP + H(+) = 4-CDP-2-C-methyl-D-erythritol + diphosphate</text>
        <dbReference type="Rhea" id="RHEA:13429"/>
        <dbReference type="ChEBI" id="CHEBI:15378"/>
        <dbReference type="ChEBI" id="CHEBI:33019"/>
        <dbReference type="ChEBI" id="CHEBI:37563"/>
        <dbReference type="ChEBI" id="CHEBI:57823"/>
        <dbReference type="ChEBI" id="CHEBI:58262"/>
        <dbReference type="EC" id="2.7.7.60"/>
    </reaction>
</comment>
<keyword evidence="5 7" id="KW-0548">Nucleotidyltransferase</keyword>
<evidence type="ECO:0000313" key="9">
    <source>
        <dbReference type="Proteomes" id="UP000316925"/>
    </source>
</evidence>
<accession>A0A523YPN8</accession>
<gene>
    <name evidence="7 8" type="primary">ispD</name>
    <name evidence="8" type="ORF">E3J33_01865</name>
</gene>
<dbReference type="PANTHER" id="PTHR32125">
    <property type="entry name" value="2-C-METHYL-D-ERYTHRITOL 4-PHOSPHATE CYTIDYLYLTRANSFERASE, CHLOROPLASTIC"/>
    <property type="match status" value="1"/>
</dbReference>
<dbReference type="PROSITE" id="PS01295">
    <property type="entry name" value="ISPD"/>
    <property type="match status" value="1"/>
</dbReference>
<dbReference type="CDD" id="cd02516">
    <property type="entry name" value="CDP-ME_synthetase"/>
    <property type="match status" value="1"/>
</dbReference>
<dbReference type="UniPathway" id="UPA00056">
    <property type="reaction ID" value="UER00093"/>
</dbReference>
<comment type="pathway">
    <text evidence="2 7">Isoprenoid biosynthesis; isopentenyl diphosphate biosynthesis via DXP pathway; isopentenyl diphosphate from 1-deoxy-D-xylulose 5-phosphate: step 2/6.</text>
</comment>
<dbReference type="HAMAP" id="MF_00108">
    <property type="entry name" value="IspD"/>
    <property type="match status" value="1"/>
</dbReference>
<evidence type="ECO:0000256" key="6">
    <source>
        <dbReference type="ARBA" id="ARBA00023229"/>
    </source>
</evidence>
<dbReference type="GO" id="GO:0019288">
    <property type="term" value="P:isopentenyl diphosphate biosynthetic process, methylerythritol 4-phosphate pathway"/>
    <property type="evidence" value="ECO:0007669"/>
    <property type="project" value="UniProtKB-UniRule"/>
</dbReference>
<dbReference type="NCBIfam" id="TIGR00453">
    <property type="entry name" value="ispD"/>
    <property type="match status" value="1"/>
</dbReference>
<evidence type="ECO:0000256" key="2">
    <source>
        <dbReference type="ARBA" id="ARBA00004787"/>
    </source>
</evidence>